<sequence>MPDYSGYAPRQQQQDPNLAAWAQIGGNIANIFGLDPAKAAEARRGLQQEDYNELRNQAQIRQQLANKRLGELLGKLNPATGEFDNPNDFGEYARLTAELGSNPNTRLGTGFGARELQMRLEAEERRNAEADRRAGVKRDADTKEAAAKVAAARSKEAGNKWRRMDLTGHSKVGVSSKAAVDELWALLMEGREGAPKYDQSQGFTAVTPETRGLPDDQKRRVFTAGFQNWLSNSGYGNRLYPQPIRQKMREEFTDFEDEKKSIAAILVDRFTDPSTGQRLVSDDQIRDLTERIIARELTTSYEQNKGKADKVARISDAKSMKEFLQIQMDLPPEKRSESVLYRVKVPGPRNEYTYEDYDLAWLLNPDNVRNKDHPLFNK</sequence>
<protein>
    <submittedName>
        <fullName evidence="2">Uncharacterized protein</fullName>
    </submittedName>
</protein>
<evidence type="ECO:0000313" key="2">
    <source>
        <dbReference type="EMBL" id="CAB4138859.1"/>
    </source>
</evidence>
<accession>A0A6J5M4T0</accession>
<organism evidence="2">
    <name type="scientific">uncultured Caudovirales phage</name>
    <dbReference type="NCBI Taxonomy" id="2100421"/>
    <lineage>
        <taxon>Viruses</taxon>
        <taxon>Duplodnaviria</taxon>
        <taxon>Heunggongvirae</taxon>
        <taxon>Uroviricota</taxon>
        <taxon>Caudoviricetes</taxon>
        <taxon>Peduoviridae</taxon>
        <taxon>Maltschvirus</taxon>
        <taxon>Maltschvirus maltsch</taxon>
    </lineage>
</organism>
<feature type="region of interest" description="Disordered" evidence="1">
    <location>
        <begin position="124"/>
        <end position="143"/>
    </location>
</feature>
<evidence type="ECO:0000256" key="1">
    <source>
        <dbReference type="SAM" id="MobiDB-lite"/>
    </source>
</evidence>
<proteinExistence type="predicted"/>
<reference evidence="2" key="1">
    <citation type="submission" date="2020-04" db="EMBL/GenBank/DDBJ databases">
        <authorList>
            <person name="Chiriac C."/>
            <person name="Salcher M."/>
            <person name="Ghai R."/>
            <person name="Kavagutti S V."/>
        </authorList>
    </citation>
    <scope>NUCLEOTIDE SEQUENCE</scope>
</reference>
<name>A0A6J5M4T0_9CAUD</name>
<gene>
    <name evidence="2" type="ORF">UFOVP341_39</name>
</gene>
<dbReference type="EMBL" id="LR796363">
    <property type="protein sequence ID" value="CAB4138859.1"/>
    <property type="molecule type" value="Genomic_DNA"/>
</dbReference>